<comment type="caution">
    <text evidence="3">The sequence shown here is derived from an EMBL/GenBank/DDBJ whole genome shotgun (WGS) entry which is preliminary data.</text>
</comment>
<accession>A0ABU6NVA8</accession>
<dbReference type="Pfam" id="PF02639">
    <property type="entry name" value="DUF188"/>
    <property type="match status" value="1"/>
</dbReference>
<name>A0ABU6NVA8_9BACI</name>
<dbReference type="HAMAP" id="MF_00489">
    <property type="entry name" value="UPF0178"/>
    <property type="match status" value="1"/>
</dbReference>
<evidence type="ECO:0000256" key="1">
    <source>
        <dbReference type="ARBA" id="ARBA00008522"/>
    </source>
</evidence>
<dbReference type="PANTHER" id="PTHR35146">
    <property type="entry name" value="UPF0178 PROTEIN YAII"/>
    <property type="match status" value="1"/>
</dbReference>
<gene>
    <name evidence="3" type="ORF">P9271_06425</name>
</gene>
<proteinExistence type="inferred from homology"/>
<comment type="similarity">
    <text evidence="1 2">Belongs to the UPF0178 family.</text>
</comment>
<dbReference type="InterPro" id="IPR003791">
    <property type="entry name" value="UPF0178"/>
</dbReference>
<evidence type="ECO:0000313" key="4">
    <source>
        <dbReference type="Proteomes" id="UP001342826"/>
    </source>
</evidence>
<sequence>MKVFVDADACPVKQEIVSVASKYHFEVVFVASYNHLSDKKYGGDWVFVDTGKEAADLYIVNNVRKNNVVVTQDIGLAGLLLKKDVHIVTPRGKQYTEHNIETALQFRYLSAKERRRGKYLKGPKRFTDEDLLNFITTFEKMLSKLAGDLK</sequence>
<reference evidence="3 4" key="1">
    <citation type="submission" date="2023-03" db="EMBL/GenBank/DDBJ databases">
        <title>Bacillus Genome Sequencing.</title>
        <authorList>
            <person name="Dunlap C."/>
        </authorList>
    </citation>
    <scope>NUCLEOTIDE SEQUENCE [LARGE SCALE GENOMIC DNA]</scope>
    <source>
        <strain evidence="3 4">NRS-1717</strain>
    </source>
</reference>
<keyword evidence="4" id="KW-1185">Reference proteome</keyword>
<organism evidence="3 4">
    <name type="scientific">Metabacillus fastidiosus</name>
    <dbReference type="NCBI Taxonomy" id="1458"/>
    <lineage>
        <taxon>Bacteria</taxon>
        <taxon>Bacillati</taxon>
        <taxon>Bacillota</taxon>
        <taxon>Bacilli</taxon>
        <taxon>Bacillales</taxon>
        <taxon>Bacillaceae</taxon>
        <taxon>Metabacillus</taxon>
    </lineage>
</organism>
<evidence type="ECO:0000256" key="2">
    <source>
        <dbReference type="HAMAP-Rule" id="MF_00489"/>
    </source>
</evidence>
<protein>
    <recommendedName>
        <fullName evidence="2">UPF0178 protein P9271_06425</fullName>
    </recommendedName>
</protein>
<dbReference type="Proteomes" id="UP001342826">
    <property type="component" value="Unassembled WGS sequence"/>
</dbReference>
<dbReference type="PANTHER" id="PTHR35146:SF1">
    <property type="entry name" value="UPF0178 PROTEIN YAII"/>
    <property type="match status" value="1"/>
</dbReference>
<evidence type="ECO:0000313" key="3">
    <source>
        <dbReference type="EMBL" id="MED4400966.1"/>
    </source>
</evidence>
<dbReference type="GeneID" id="301139547"/>
<dbReference type="NCBIfam" id="NF001095">
    <property type="entry name" value="PRK00124.1"/>
    <property type="match status" value="1"/>
</dbReference>
<dbReference type="RefSeq" id="WP_066225210.1">
    <property type="nucleotide sequence ID" value="NZ_JARTFQ010000007.1"/>
</dbReference>
<dbReference type="EMBL" id="JARTFS010000005">
    <property type="protein sequence ID" value="MED4400966.1"/>
    <property type="molecule type" value="Genomic_DNA"/>
</dbReference>